<reference evidence="2 3" key="1">
    <citation type="submission" date="2019-04" db="EMBL/GenBank/DDBJ databases">
        <title>Microbes associate with the intestines of laboratory mice.</title>
        <authorList>
            <person name="Navarre W."/>
            <person name="Wong E."/>
            <person name="Huang K."/>
            <person name="Tropini C."/>
            <person name="Ng K."/>
            <person name="Yu B."/>
        </authorList>
    </citation>
    <scope>NUCLEOTIDE SEQUENCE [LARGE SCALE GENOMIC DNA]</scope>
    <source>
        <strain evidence="2 3">NM07_P-09</strain>
    </source>
</reference>
<keyword evidence="3" id="KW-1185">Reference proteome</keyword>
<keyword evidence="1" id="KW-0472">Membrane</keyword>
<evidence type="ECO:0008006" key="4">
    <source>
        <dbReference type="Google" id="ProtNLM"/>
    </source>
</evidence>
<evidence type="ECO:0000313" key="3">
    <source>
        <dbReference type="Proteomes" id="UP000310263"/>
    </source>
</evidence>
<evidence type="ECO:0000256" key="1">
    <source>
        <dbReference type="SAM" id="Phobius"/>
    </source>
</evidence>
<dbReference type="EMBL" id="SRYE01000002">
    <property type="protein sequence ID" value="TGY62573.1"/>
    <property type="molecule type" value="Genomic_DNA"/>
</dbReference>
<keyword evidence="1" id="KW-1133">Transmembrane helix</keyword>
<accession>A0A4S2F4M7</accession>
<protein>
    <recommendedName>
        <fullName evidence="4">ECF transporter S component</fullName>
    </recommendedName>
</protein>
<keyword evidence="1" id="KW-0812">Transmembrane</keyword>
<proteinExistence type="predicted"/>
<comment type="caution">
    <text evidence="2">The sequence shown here is derived from an EMBL/GenBank/DDBJ whole genome shotgun (WGS) entry which is preliminary data.</text>
</comment>
<name>A0A4S2F4M7_9ACTN</name>
<evidence type="ECO:0000313" key="2">
    <source>
        <dbReference type="EMBL" id="TGY62573.1"/>
    </source>
</evidence>
<dbReference type="OrthoDB" id="9815422at2"/>
<dbReference type="Proteomes" id="UP000310263">
    <property type="component" value="Unassembled WGS sequence"/>
</dbReference>
<feature type="transmembrane region" description="Helical" evidence="1">
    <location>
        <begin position="93"/>
        <end position="114"/>
    </location>
</feature>
<gene>
    <name evidence="2" type="ORF">E5334_03940</name>
</gene>
<dbReference type="RefSeq" id="WP_136012303.1">
    <property type="nucleotide sequence ID" value="NZ_SRYE01000002.1"/>
</dbReference>
<sequence length="125" mass="12461">MLVSPTSFVAGILGPVASFALSGVPGAVMLSFMMVELAGYGLAAGFARSWNTSLIVKLLAAQLAGRFLRAAALAAAGVVTTGVPPVVSVLSATGAGLPGLCLQWLLIPAILLAVKAQSVRGAARD</sequence>
<dbReference type="AlphaFoldDB" id="A0A4S2F4M7"/>
<feature type="transmembrane region" description="Helical" evidence="1">
    <location>
        <begin position="67"/>
        <end position="87"/>
    </location>
</feature>
<organism evidence="2 3">
    <name type="scientific">Muricaecibacterium torontonense</name>
    <dbReference type="NCBI Taxonomy" id="3032871"/>
    <lineage>
        <taxon>Bacteria</taxon>
        <taxon>Bacillati</taxon>
        <taxon>Actinomycetota</taxon>
        <taxon>Coriobacteriia</taxon>
        <taxon>Coriobacteriales</taxon>
        <taxon>Atopobiaceae</taxon>
        <taxon>Muricaecibacterium</taxon>
    </lineage>
</organism>